<comment type="caution">
    <text evidence="1">The sequence shown here is derived from an EMBL/GenBank/DDBJ whole genome shotgun (WGS) entry which is preliminary data.</text>
</comment>
<keyword evidence="2" id="KW-1185">Reference proteome</keyword>
<sequence length="82" mass="9151">MGSDSVRERGILQLEYAAALVQKREITEAAVMIGEATQIVVGHSSARLAHSVRQARARLQPWEDNKHVRALDERLRALAIVH</sequence>
<name>A0A243RMM2_9ACTN</name>
<dbReference type="EMBL" id="NGFP01000063">
    <property type="protein sequence ID" value="OUC96193.1"/>
    <property type="molecule type" value="Genomic_DNA"/>
</dbReference>
<reference evidence="1 2" key="1">
    <citation type="submission" date="2017-05" db="EMBL/GenBank/DDBJ databases">
        <title>Biotechnological potential of actinobacteria isolated from South African environments.</title>
        <authorList>
            <person name="Le Roes-Hill M."/>
            <person name="Prins A."/>
            <person name="Durrell K.A."/>
        </authorList>
    </citation>
    <scope>NUCLEOTIDE SEQUENCE [LARGE SCALE GENOMIC DNA]</scope>
    <source>
        <strain evidence="1">M26</strain>
    </source>
</reference>
<dbReference type="RefSeq" id="WP_086572803.1">
    <property type="nucleotide sequence ID" value="NZ_NGFP01000063.1"/>
</dbReference>
<evidence type="ECO:0000313" key="2">
    <source>
        <dbReference type="Proteomes" id="UP000194761"/>
    </source>
</evidence>
<dbReference type="AlphaFoldDB" id="A0A243RMM2"/>
<proteinExistence type="predicted"/>
<protein>
    <submittedName>
        <fullName evidence="1">Uncharacterized protein</fullName>
    </submittedName>
</protein>
<gene>
    <name evidence="1" type="ORF">CA984_15820</name>
</gene>
<dbReference type="Proteomes" id="UP000194761">
    <property type="component" value="Unassembled WGS sequence"/>
</dbReference>
<organism evidence="1 2">
    <name type="scientific">Streptosporangium minutum</name>
    <dbReference type="NCBI Taxonomy" id="569862"/>
    <lineage>
        <taxon>Bacteria</taxon>
        <taxon>Bacillati</taxon>
        <taxon>Actinomycetota</taxon>
        <taxon>Actinomycetes</taxon>
        <taxon>Streptosporangiales</taxon>
        <taxon>Streptosporangiaceae</taxon>
        <taxon>Streptosporangium</taxon>
    </lineage>
</organism>
<accession>A0A243RMM2</accession>
<evidence type="ECO:0000313" key="1">
    <source>
        <dbReference type="EMBL" id="OUC96193.1"/>
    </source>
</evidence>